<dbReference type="Proteomes" id="UP001152759">
    <property type="component" value="Chromosome 4"/>
</dbReference>
<dbReference type="InterPro" id="IPR013783">
    <property type="entry name" value="Ig-like_fold"/>
</dbReference>
<reference evidence="3" key="1">
    <citation type="submission" date="2021-12" db="EMBL/GenBank/DDBJ databases">
        <authorList>
            <person name="King R."/>
        </authorList>
    </citation>
    <scope>NUCLEOTIDE SEQUENCE</scope>
</reference>
<keyword evidence="1" id="KW-1133">Transmembrane helix</keyword>
<dbReference type="InterPro" id="IPR003599">
    <property type="entry name" value="Ig_sub"/>
</dbReference>
<protein>
    <recommendedName>
        <fullName evidence="2">Ig-like domain-containing protein</fullName>
    </recommendedName>
</protein>
<dbReference type="PANTHER" id="PTHR23279:SF21">
    <property type="entry name" value="DEFECTIVE PROBOSCIS EXTENSION RESPONSE 11, ISOFORM B-RELATED"/>
    <property type="match status" value="1"/>
</dbReference>
<feature type="transmembrane region" description="Helical" evidence="1">
    <location>
        <begin position="218"/>
        <end position="237"/>
    </location>
</feature>
<dbReference type="InterPro" id="IPR037448">
    <property type="entry name" value="Zig-8"/>
</dbReference>
<keyword evidence="1" id="KW-0472">Membrane</keyword>
<name>A0A9P0AEH9_BEMTA</name>
<dbReference type="InterPro" id="IPR013151">
    <property type="entry name" value="Immunoglobulin_dom"/>
</dbReference>
<dbReference type="SUPFAM" id="SSF48726">
    <property type="entry name" value="Immunoglobulin"/>
    <property type="match status" value="2"/>
</dbReference>
<evidence type="ECO:0000256" key="1">
    <source>
        <dbReference type="SAM" id="Phobius"/>
    </source>
</evidence>
<dbReference type="InterPro" id="IPR036179">
    <property type="entry name" value="Ig-like_dom_sf"/>
</dbReference>
<organism evidence="3 4">
    <name type="scientific">Bemisia tabaci</name>
    <name type="common">Sweetpotato whitefly</name>
    <name type="synonym">Aleurodes tabaci</name>
    <dbReference type="NCBI Taxonomy" id="7038"/>
    <lineage>
        <taxon>Eukaryota</taxon>
        <taxon>Metazoa</taxon>
        <taxon>Ecdysozoa</taxon>
        <taxon>Arthropoda</taxon>
        <taxon>Hexapoda</taxon>
        <taxon>Insecta</taxon>
        <taxon>Pterygota</taxon>
        <taxon>Neoptera</taxon>
        <taxon>Paraneoptera</taxon>
        <taxon>Hemiptera</taxon>
        <taxon>Sternorrhyncha</taxon>
        <taxon>Aleyrodoidea</taxon>
        <taxon>Aleyrodidae</taxon>
        <taxon>Aleyrodinae</taxon>
        <taxon>Bemisia</taxon>
    </lineage>
</organism>
<dbReference type="PANTHER" id="PTHR23279">
    <property type="entry name" value="DEFECTIVE PROBOSCIS EXTENSION RESPONSE DPR -RELATED"/>
    <property type="match status" value="1"/>
</dbReference>
<sequence length="240" mass="27121">MPAAFKSFFPIKENVSWVRKRDSHILTVDRYTFVGDDRYQAFQADGTDAWTLQIKFVQPRDAGQYECQVSTEPKLSHMVTLNVVVPRIEILGDQDIHVKLGSQVELKCVITQSIEETGFIFWYHNNRRILDSKLIKIERTGSDTTVGTLVILSAKQTDAGNYTCAPTNLQSVSAYLHVLMDEHPAAMQRGKNSASLPCIWWVPFSVALGMDTCLSRHLTLMALLSFYLISSLVLFFIPES</sequence>
<dbReference type="PROSITE" id="PS50835">
    <property type="entry name" value="IG_LIKE"/>
    <property type="match status" value="2"/>
</dbReference>
<evidence type="ECO:0000313" key="4">
    <source>
        <dbReference type="Proteomes" id="UP001152759"/>
    </source>
</evidence>
<keyword evidence="1" id="KW-0812">Transmembrane</keyword>
<dbReference type="Pfam" id="PF13927">
    <property type="entry name" value="Ig_3"/>
    <property type="match status" value="1"/>
</dbReference>
<feature type="domain" description="Ig-like" evidence="2">
    <location>
        <begin position="1"/>
        <end position="80"/>
    </location>
</feature>
<dbReference type="SMART" id="SM00409">
    <property type="entry name" value="IG"/>
    <property type="match status" value="2"/>
</dbReference>
<dbReference type="InterPro" id="IPR003598">
    <property type="entry name" value="Ig_sub2"/>
</dbReference>
<accession>A0A9P0AEH9</accession>
<evidence type="ECO:0000259" key="2">
    <source>
        <dbReference type="PROSITE" id="PS50835"/>
    </source>
</evidence>
<dbReference type="Gene3D" id="2.60.40.10">
    <property type="entry name" value="Immunoglobulins"/>
    <property type="match status" value="2"/>
</dbReference>
<dbReference type="SMART" id="SM00408">
    <property type="entry name" value="IGc2"/>
    <property type="match status" value="1"/>
</dbReference>
<keyword evidence="4" id="KW-1185">Reference proteome</keyword>
<dbReference type="GO" id="GO:0050808">
    <property type="term" value="P:synapse organization"/>
    <property type="evidence" value="ECO:0007669"/>
    <property type="project" value="TreeGrafter"/>
</dbReference>
<dbReference type="AlphaFoldDB" id="A0A9P0AEH9"/>
<dbReference type="GO" id="GO:0032589">
    <property type="term" value="C:neuron projection membrane"/>
    <property type="evidence" value="ECO:0007669"/>
    <property type="project" value="TreeGrafter"/>
</dbReference>
<dbReference type="EMBL" id="OU963865">
    <property type="protein sequence ID" value="CAH0389037.1"/>
    <property type="molecule type" value="Genomic_DNA"/>
</dbReference>
<proteinExistence type="predicted"/>
<dbReference type="Pfam" id="PF00047">
    <property type="entry name" value="ig"/>
    <property type="match status" value="1"/>
</dbReference>
<dbReference type="InterPro" id="IPR007110">
    <property type="entry name" value="Ig-like_dom"/>
</dbReference>
<feature type="domain" description="Ig-like" evidence="2">
    <location>
        <begin position="86"/>
        <end position="177"/>
    </location>
</feature>
<evidence type="ECO:0000313" key="3">
    <source>
        <dbReference type="EMBL" id="CAH0389037.1"/>
    </source>
</evidence>
<gene>
    <name evidence="3" type="ORF">BEMITA_LOCUS7909</name>
</gene>